<reference evidence="2 3" key="1">
    <citation type="journal article" date="2013" name="PLoS Genet.">
        <title>The genome and development-dependent transcriptomes of Pyronema confluens: a window into fungal evolution.</title>
        <authorList>
            <person name="Traeger S."/>
            <person name="Altegoer F."/>
            <person name="Freitag M."/>
            <person name="Gabaldon T."/>
            <person name="Kempken F."/>
            <person name="Kumar A."/>
            <person name="Marcet-Houben M."/>
            <person name="Poggeler S."/>
            <person name="Stajich J.E."/>
            <person name="Nowrousian M."/>
        </authorList>
    </citation>
    <scope>NUCLEOTIDE SEQUENCE [LARGE SCALE GENOMIC DNA]</scope>
    <source>
        <strain evidence="3">CBS 100304</strain>
        <tissue evidence="2">Vegetative mycelium</tissue>
    </source>
</reference>
<proteinExistence type="predicted"/>
<protein>
    <submittedName>
        <fullName evidence="2">Uncharacterized protein</fullName>
    </submittedName>
</protein>
<dbReference type="Proteomes" id="UP000018144">
    <property type="component" value="Unassembled WGS sequence"/>
</dbReference>
<keyword evidence="1" id="KW-0175">Coiled coil</keyword>
<organism evidence="2 3">
    <name type="scientific">Pyronema omphalodes (strain CBS 100304)</name>
    <name type="common">Pyronema confluens</name>
    <dbReference type="NCBI Taxonomy" id="1076935"/>
    <lineage>
        <taxon>Eukaryota</taxon>
        <taxon>Fungi</taxon>
        <taxon>Dikarya</taxon>
        <taxon>Ascomycota</taxon>
        <taxon>Pezizomycotina</taxon>
        <taxon>Pezizomycetes</taxon>
        <taxon>Pezizales</taxon>
        <taxon>Pyronemataceae</taxon>
        <taxon>Pyronema</taxon>
    </lineage>
</organism>
<sequence>MPHSVSCRRDCIPGCEHESQRIKNEEREREILKEEELERQRVEEHRRLYPQQHYDYLKRHKEWETWMTPILKASFSSPIQTIGFRLDSGSWSKVAEYLEPKDMFNFCLTNRYIYHTLAKPLIAKYGVELSRNWRCNCEEGLKSPDVCHECGCLDVSFEKLALVSPALWAIRHRRKEALRSLIEFGLDVDGSFNGGWYACQASSLLAAAIHFATDTEYIYGPYGRLEALRSRNQDYFKTQLESDYKSKEEELVTHDPLEMIRFLLDLGASVDRTMLLPRVPVESERRKVKPSRKKEANLLQNLNCCHRLRWRGSDTLQEIFTFLCYTFLMSETAVGEPETVKLEVVDAMVTDDMELHELKLKRQKQHRLWMRSQRLYPKLSAQLLLAATADRL</sequence>
<dbReference type="AlphaFoldDB" id="U4L1T6"/>
<evidence type="ECO:0000313" key="3">
    <source>
        <dbReference type="Proteomes" id="UP000018144"/>
    </source>
</evidence>
<dbReference type="EMBL" id="HF935420">
    <property type="protein sequence ID" value="CCX08571.1"/>
    <property type="molecule type" value="Genomic_DNA"/>
</dbReference>
<name>U4L1T6_PYROM</name>
<dbReference type="OrthoDB" id="10417828at2759"/>
<accession>U4L1T6</accession>
<gene>
    <name evidence="2" type="ORF">PCON_08164</name>
</gene>
<feature type="coiled-coil region" evidence="1">
    <location>
        <begin position="15"/>
        <end position="45"/>
    </location>
</feature>
<evidence type="ECO:0000256" key="1">
    <source>
        <dbReference type="SAM" id="Coils"/>
    </source>
</evidence>
<keyword evidence="3" id="KW-1185">Reference proteome</keyword>
<evidence type="ECO:0000313" key="2">
    <source>
        <dbReference type="EMBL" id="CCX08571.1"/>
    </source>
</evidence>